<reference evidence="1" key="1">
    <citation type="submission" date="2017-01" db="EMBL/GenBank/DDBJ databases">
        <title>Draft genome sequence of uncultured bacilliform virus purified from snow crab.</title>
        <authorList>
            <person name="Takano T."/>
        </authorList>
    </citation>
    <scope>NUCLEOTIDE SEQUENCE</scope>
    <source>
        <strain evidence="1">Isolate_1</strain>
    </source>
</reference>
<gene>
    <name evidence="1" type="ORF">SCV_046</name>
</gene>
<comment type="caution">
    <text evidence="1">The sequence shown here is derived from an EMBL/GenBank/DDBJ whole genome shotgun (WGS) entry which is preliminary data.</text>
</comment>
<accession>A0A1Q3DKZ0</accession>
<name>A0A1Q3DKZ0_9VIRU</name>
<dbReference type="EMBL" id="BDLS01000002">
    <property type="protein sequence ID" value="GAV93170.1"/>
    <property type="molecule type" value="Genomic_DNA"/>
</dbReference>
<proteinExistence type="predicted"/>
<evidence type="ECO:0000313" key="1">
    <source>
        <dbReference type="EMBL" id="GAV93170.1"/>
    </source>
</evidence>
<organism evidence="1">
    <name type="scientific">Chionoecetes opilio bacilliform virus</name>
    <dbReference type="NCBI Taxonomy" id="1825681"/>
    <lineage>
        <taxon>Viruses</taxon>
        <taxon>Viruses incertae sedis</taxon>
        <taxon>Naldaviricetes</taxon>
        <taxon>Nimaviridae</taxon>
    </lineage>
</organism>
<protein>
    <submittedName>
        <fullName evidence="1">Uncharacterized protein</fullName>
    </submittedName>
</protein>
<sequence length="213" mass="24045">MDWFKHRNTRQGLFKTHTGQALVRSISRQSVSIETLPYTSINQQPGDVIEPTSAPIVTEPEYEDLSPYIHNNPVLKNYTRLVDSLRITSLPPDLDNDIVVYILDNENATISVDTMGIQIAVLRGKVCVYPRRDIGARVLCGVEGQQSAIFLNSLTNKWSHGCNTSYEKIKASIIRNNSHRKLTASVQDVRTILGLSPSQKLNIQHIFSYIFYT</sequence>